<gene>
    <name evidence="1" type="ORF">JHL16_26645</name>
</gene>
<evidence type="ECO:0000313" key="2">
    <source>
        <dbReference type="Proteomes" id="UP000616151"/>
    </source>
</evidence>
<protein>
    <submittedName>
        <fullName evidence="1">Do family serine endopeptidase</fullName>
    </submittedName>
</protein>
<accession>A0ACC5RBI3</accession>
<proteinExistence type="predicted"/>
<keyword evidence="2" id="KW-1185">Reference proteome</keyword>
<reference evidence="1" key="1">
    <citation type="submission" date="2021-01" db="EMBL/GenBank/DDBJ databases">
        <authorList>
            <person name="Sun Q."/>
        </authorList>
    </citation>
    <scope>NUCLEOTIDE SEQUENCE</scope>
    <source>
        <strain evidence="1">YIM B02566</strain>
    </source>
</reference>
<organism evidence="1 2">
    <name type="scientific">Taklimakanibacter albus</name>
    <dbReference type="NCBI Taxonomy" id="2800327"/>
    <lineage>
        <taxon>Bacteria</taxon>
        <taxon>Pseudomonadati</taxon>
        <taxon>Pseudomonadota</taxon>
        <taxon>Alphaproteobacteria</taxon>
        <taxon>Hyphomicrobiales</taxon>
        <taxon>Aestuariivirgaceae</taxon>
        <taxon>Taklimakanibacter</taxon>
    </lineage>
</organism>
<sequence>MNTSTKVRNRVIGAMAFGLLAATALSANFMIAPSKPVLAETAQQVAPQMGFADLAAKVMPAVVSVEVNLANVVDDSSDEGQDGPGAAPPNLPQDSPFRDFFNQFPQFRDQFPQAPRQPRGGIAQGSGFVISADGYAVTNNHVVGNATKVSVKFSDGQQYDAKVIGTDPKTDLALIKIEGGKDFTFVKFSQKDPRVGDWVMAVGNPFGLGGTVTSGIISARGRDIGSGPYDDFLQIDASINKGNSGGPAFNLDGDVVGINTAIYSPSGGSVGIGFAIPAATAQDVIASLKDNGKVTRGWLGVQIQPVTDDIAEGLNLTDKKGALVADVTDKSPALAAGIKTGDTIIKVGADEISDPRDLAKKVARYSPGKSVDVTIVRNGKSMVVPVELGKMPGEKQELASAETASPERGLAELGVRLAPAEDGAGVKVIDVKPGSAAEDRGIRAGDVILEVAGKEVHEPSDVKAALQAAAKSSSKQVVMLIRSGDNQRFVALPGAGKG</sequence>
<dbReference type="Proteomes" id="UP000616151">
    <property type="component" value="Unassembled WGS sequence"/>
</dbReference>
<name>A0ACC5RBI3_9HYPH</name>
<dbReference type="EMBL" id="JAENHL010000008">
    <property type="protein sequence ID" value="MBK1869972.1"/>
    <property type="molecule type" value="Genomic_DNA"/>
</dbReference>
<evidence type="ECO:0000313" key="1">
    <source>
        <dbReference type="EMBL" id="MBK1869972.1"/>
    </source>
</evidence>
<comment type="caution">
    <text evidence="1">The sequence shown here is derived from an EMBL/GenBank/DDBJ whole genome shotgun (WGS) entry which is preliminary data.</text>
</comment>